<name>A0A836CPT2_9STRA</name>
<evidence type="ECO:0000313" key="2">
    <source>
        <dbReference type="EMBL" id="KAG5191216.1"/>
    </source>
</evidence>
<gene>
    <name evidence="2" type="ORF">JKP88DRAFT_231393</name>
</gene>
<keyword evidence="1" id="KW-0812">Transmembrane</keyword>
<comment type="caution">
    <text evidence="2">The sequence shown here is derived from an EMBL/GenBank/DDBJ whole genome shotgun (WGS) entry which is preliminary data.</text>
</comment>
<evidence type="ECO:0000256" key="1">
    <source>
        <dbReference type="SAM" id="Phobius"/>
    </source>
</evidence>
<sequence length="92" mass="9753">MLVLREPRERHPDGDGGVQEVLHASVRRVGGLVPALDFVVQCGFCLALAGGAAAGQPSFRHPAAIFTPAAVSAACCCLPRALELLYGRCRRR</sequence>
<evidence type="ECO:0000313" key="3">
    <source>
        <dbReference type="Proteomes" id="UP000664859"/>
    </source>
</evidence>
<protein>
    <submittedName>
        <fullName evidence="2">Uncharacterized protein</fullName>
    </submittedName>
</protein>
<reference evidence="2" key="1">
    <citation type="submission" date="2021-02" db="EMBL/GenBank/DDBJ databases">
        <title>First Annotated Genome of the Yellow-green Alga Tribonema minus.</title>
        <authorList>
            <person name="Mahan K.M."/>
        </authorList>
    </citation>
    <scope>NUCLEOTIDE SEQUENCE</scope>
    <source>
        <strain evidence="2">UTEX B ZZ1240</strain>
    </source>
</reference>
<feature type="transmembrane region" description="Helical" evidence="1">
    <location>
        <begin position="65"/>
        <end position="86"/>
    </location>
</feature>
<accession>A0A836CPT2</accession>
<keyword evidence="3" id="KW-1185">Reference proteome</keyword>
<dbReference type="EMBL" id="JAFCMP010000022">
    <property type="protein sequence ID" value="KAG5191216.1"/>
    <property type="molecule type" value="Genomic_DNA"/>
</dbReference>
<dbReference type="AlphaFoldDB" id="A0A836CPT2"/>
<feature type="transmembrane region" description="Helical" evidence="1">
    <location>
        <begin position="32"/>
        <end position="53"/>
    </location>
</feature>
<keyword evidence="1" id="KW-1133">Transmembrane helix</keyword>
<proteinExistence type="predicted"/>
<dbReference type="Proteomes" id="UP000664859">
    <property type="component" value="Unassembled WGS sequence"/>
</dbReference>
<keyword evidence="1" id="KW-0472">Membrane</keyword>
<organism evidence="2 3">
    <name type="scientific">Tribonema minus</name>
    <dbReference type="NCBI Taxonomy" id="303371"/>
    <lineage>
        <taxon>Eukaryota</taxon>
        <taxon>Sar</taxon>
        <taxon>Stramenopiles</taxon>
        <taxon>Ochrophyta</taxon>
        <taxon>PX clade</taxon>
        <taxon>Xanthophyceae</taxon>
        <taxon>Tribonematales</taxon>
        <taxon>Tribonemataceae</taxon>
        <taxon>Tribonema</taxon>
    </lineage>
</organism>